<dbReference type="PANTHER" id="PTHR24070">
    <property type="entry name" value="RAS, DI-RAS, AND RHEB FAMILY MEMBERS OF SMALL GTPASE SUPERFAMILY"/>
    <property type="match status" value="1"/>
</dbReference>
<dbReference type="InterPro" id="IPR020849">
    <property type="entry name" value="Small_GTPase_Ras-type"/>
</dbReference>
<dbReference type="GeneID" id="105843136"/>
<dbReference type="RefSeq" id="XP_065666124.1">
    <property type="nucleotide sequence ID" value="XM_065810052.1"/>
</dbReference>
<evidence type="ECO:0000313" key="4">
    <source>
        <dbReference type="RefSeq" id="XP_065666122.1"/>
    </source>
</evidence>
<dbReference type="SUPFAM" id="SSF52540">
    <property type="entry name" value="P-loop containing nucleoside triphosphate hydrolases"/>
    <property type="match status" value="1"/>
</dbReference>
<dbReference type="PRINTS" id="PR00449">
    <property type="entry name" value="RASTRNSFRMNG"/>
</dbReference>
<dbReference type="NCBIfam" id="TIGR00231">
    <property type="entry name" value="small_GTP"/>
    <property type="match status" value="1"/>
</dbReference>
<dbReference type="PROSITE" id="PS51417">
    <property type="entry name" value="ARF"/>
    <property type="match status" value="1"/>
</dbReference>
<dbReference type="Gene3D" id="3.40.50.300">
    <property type="entry name" value="P-loop containing nucleotide triphosphate hydrolases"/>
    <property type="match status" value="1"/>
</dbReference>
<name>A0ABM4CW13_HYDVU</name>
<evidence type="ECO:0000256" key="2">
    <source>
        <dbReference type="ARBA" id="ARBA00023134"/>
    </source>
</evidence>
<dbReference type="SMART" id="SM00174">
    <property type="entry name" value="RHO"/>
    <property type="match status" value="1"/>
</dbReference>
<dbReference type="InterPro" id="IPR001806">
    <property type="entry name" value="Small_GTPase"/>
</dbReference>
<keyword evidence="1" id="KW-0547">Nucleotide-binding</keyword>
<dbReference type="Pfam" id="PF00071">
    <property type="entry name" value="Ras"/>
    <property type="match status" value="1"/>
</dbReference>
<sequence length="243" mass="28341">MNLIKQIFGKEKFKIPKEKTVKILVLGKNGVGKTTLIKKLCNQNSLETVPTCYDVYREEILIDNFNTVMEFMDFGGADMFPSMRDIFIRKADIFMLVYSSDDDESFIQIKELRNTISKVKNKQYTEIPIIVVRNKVDLQRKRRINKKLYATHNVSAVTGFNINEIMESLEKESKFIDSSEGLKNLQLSGRYIYDDHNDSILKREQYHSSPTIFHPKVTSDEQMQIRRAMTISHEQSYRSSALF</sequence>
<accession>A0ABM4CW13</accession>
<dbReference type="PROSITE" id="PS51419">
    <property type="entry name" value="RAB"/>
    <property type="match status" value="1"/>
</dbReference>
<dbReference type="InterPro" id="IPR005225">
    <property type="entry name" value="Small_GTP-bd"/>
</dbReference>
<dbReference type="RefSeq" id="XP_065666125.1">
    <property type="nucleotide sequence ID" value="XM_065810053.1"/>
</dbReference>
<evidence type="ECO:0000256" key="1">
    <source>
        <dbReference type="ARBA" id="ARBA00022741"/>
    </source>
</evidence>
<evidence type="ECO:0000313" key="3">
    <source>
        <dbReference type="Proteomes" id="UP001652625"/>
    </source>
</evidence>
<proteinExistence type="predicted"/>
<dbReference type="SMART" id="SM00173">
    <property type="entry name" value="RAS"/>
    <property type="match status" value="1"/>
</dbReference>
<keyword evidence="3" id="KW-1185">Reference proteome</keyword>
<evidence type="ECO:0000313" key="7">
    <source>
        <dbReference type="RefSeq" id="XP_065666125.1"/>
    </source>
</evidence>
<keyword evidence="2" id="KW-0342">GTP-binding</keyword>
<organism evidence="3 6">
    <name type="scientific">Hydra vulgaris</name>
    <name type="common">Hydra</name>
    <name type="synonym">Hydra attenuata</name>
    <dbReference type="NCBI Taxonomy" id="6087"/>
    <lineage>
        <taxon>Eukaryota</taxon>
        <taxon>Metazoa</taxon>
        <taxon>Cnidaria</taxon>
        <taxon>Hydrozoa</taxon>
        <taxon>Hydroidolina</taxon>
        <taxon>Anthoathecata</taxon>
        <taxon>Aplanulata</taxon>
        <taxon>Hydridae</taxon>
        <taxon>Hydra</taxon>
    </lineage>
</organism>
<dbReference type="InterPro" id="IPR027417">
    <property type="entry name" value="P-loop_NTPase"/>
</dbReference>
<reference evidence="4 5" key="1">
    <citation type="submission" date="2025-05" db="UniProtKB">
        <authorList>
            <consortium name="RefSeq"/>
        </authorList>
    </citation>
    <scope>IDENTIFICATION</scope>
</reference>
<dbReference type="RefSeq" id="XP_065666123.1">
    <property type="nucleotide sequence ID" value="XM_065810051.1"/>
</dbReference>
<evidence type="ECO:0000313" key="6">
    <source>
        <dbReference type="RefSeq" id="XP_065666124.1"/>
    </source>
</evidence>
<dbReference type="PROSITE" id="PS51421">
    <property type="entry name" value="RAS"/>
    <property type="match status" value="1"/>
</dbReference>
<protein>
    <submittedName>
        <fullName evidence="4 5">Ras-related protein Rap-2a</fullName>
    </submittedName>
</protein>
<dbReference type="SMART" id="SM00175">
    <property type="entry name" value="RAB"/>
    <property type="match status" value="1"/>
</dbReference>
<gene>
    <name evidence="4 5 6 7" type="primary">LOC105843136</name>
</gene>
<evidence type="ECO:0000313" key="5">
    <source>
        <dbReference type="RefSeq" id="XP_065666123.1"/>
    </source>
</evidence>
<dbReference type="RefSeq" id="XP_065666122.1">
    <property type="nucleotide sequence ID" value="XM_065810050.1"/>
</dbReference>
<dbReference type="Proteomes" id="UP001652625">
    <property type="component" value="Chromosome 11"/>
</dbReference>